<protein>
    <submittedName>
        <fullName evidence="1">Aminotransferase class I/II-fold pyridoxal phosphate-dependent enzyme</fullName>
    </submittedName>
</protein>
<keyword evidence="1" id="KW-0032">Aminotransferase</keyword>
<dbReference type="Proteomes" id="UP001589609">
    <property type="component" value="Unassembled WGS sequence"/>
</dbReference>
<evidence type="ECO:0000313" key="2">
    <source>
        <dbReference type="Proteomes" id="UP001589609"/>
    </source>
</evidence>
<dbReference type="Gene3D" id="3.40.640.10">
    <property type="entry name" value="Type I PLP-dependent aspartate aminotransferase-like (Major domain)"/>
    <property type="match status" value="1"/>
</dbReference>
<dbReference type="EMBL" id="JBHMAF010000196">
    <property type="protein sequence ID" value="MFB9762357.1"/>
    <property type="molecule type" value="Genomic_DNA"/>
</dbReference>
<gene>
    <name evidence="1" type="ORF">ACFFMS_29460</name>
</gene>
<dbReference type="Gene3D" id="3.90.1150.60">
    <property type="entry name" value="Methioning gamme-lyase, C-terminal domain"/>
    <property type="match status" value="1"/>
</dbReference>
<keyword evidence="2" id="KW-1185">Reference proteome</keyword>
<organism evidence="1 2">
    <name type="scientific">Ectobacillus funiculus</name>
    <dbReference type="NCBI Taxonomy" id="137993"/>
    <lineage>
        <taxon>Bacteria</taxon>
        <taxon>Bacillati</taxon>
        <taxon>Bacillota</taxon>
        <taxon>Bacilli</taxon>
        <taxon>Bacillales</taxon>
        <taxon>Bacillaceae</taxon>
        <taxon>Ectobacillus</taxon>
    </lineage>
</organism>
<dbReference type="PANTHER" id="PTHR46658">
    <property type="entry name" value="CYS OR MET METABOLISM PYRIDOXAL-PHOSPHATE-DEPENDENT ENZYME"/>
    <property type="match status" value="1"/>
</dbReference>
<name>A0ABV5WP04_9BACI</name>
<accession>A0ABV5WP04</accession>
<dbReference type="RefSeq" id="WP_379952253.1">
    <property type="nucleotide sequence ID" value="NZ_JBHMAF010000196.1"/>
</dbReference>
<dbReference type="SUPFAM" id="SSF53383">
    <property type="entry name" value="PLP-dependent transferases"/>
    <property type="match status" value="1"/>
</dbReference>
<reference evidence="1 2" key="1">
    <citation type="submission" date="2024-09" db="EMBL/GenBank/DDBJ databases">
        <authorList>
            <person name="Sun Q."/>
            <person name="Mori K."/>
        </authorList>
    </citation>
    <scope>NUCLEOTIDE SEQUENCE [LARGE SCALE GENOMIC DNA]</scope>
    <source>
        <strain evidence="1 2">JCM 11201</strain>
    </source>
</reference>
<comment type="caution">
    <text evidence="1">The sequence shown here is derived from an EMBL/GenBank/DDBJ whole genome shotgun (WGS) entry which is preliminary data.</text>
</comment>
<dbReference type="InterPro" id="IPR015421">
    <property type="entry name" value="PyrdxlP-dep_Trfase_major"/>
</dbReference>
<dbReference type="Pfam" id="PF06838">
    <property type="entry name" value="Met_gamma_lyase"/>
    <property type="match status" value="1"/>
</dbReference>
<proteinExistence type="predicted"/>
<dbReference type="PANTHER" id="PTHR46658:SF1">
    <property type="entry name" value="CYS OR MET METABOLISM PYRIDOXAL-PHOSPHATE-DEPENDENT ENZYME"/>
    <property type="match status" value="1"/>
</dbReference>
<dbReference type="InterPro" id="IPR015424">
    <property type="entry name" value="PyrdxlP-dep_Trfase"/>
</dbReference>
<evidence type="ECO:0000313" key="1">
    <source>
        <dbReference type="EMBL" id="MFB9762357.1"/>
    </source>
</evidence>
<dbReference type="InterPro" id="IPR009651">
    <property type="entry name" value="Met_g_lyase_put"/>
</dbReference>
<dbReference type="GO" id="GO:0008483">
    <property type="term" value="F:transaminase activity"/>
    <property type="evidence" value="ECO:0007669"/>
    <property type="project" value="UniProtKB-KW"/>
</dbReference>
<keyword evidence="1" id="KW-0808">Transferase</keyword>
<sequence>MFNRFQHGEKIAPIVAKVEQQIAAVHKGMDEVAESNQFRVLESFRKHKISDSHFIPTTGYGYDDIGRDTLEQVYADVFGAEAGLVRPQIISGTHAISTALFGILRPGDELLYITGKPYDTLEEIVGIRGKGIGSFKEFQIGYRAVNLTAEGKVDLPAVKEAIGEQTKMIGIQRSKGYATRPSFTVTEIKEMIDFVKSIKPDVIVFVDNCYGEFVEEIEPCHVGADLMAGSLIKNPGGGIVKTGGYIVGKTKYVEACAYRLTSPGIGAEAGASLYSLQEMYQGFFLAPHVTAQALKGAVFTAAFLEELGMNTSPRWDTPRTDLIQSVQFDDADRMIAFCQAIQYASPINSHFKPYANYMPGYEDDVIMAAGTFIQGASIELSADGPIRPPYVAYVQGGLTYSHVKIAICSAIDELLQKGLLQLEQTT</sequence>